<feature type="domain" description="Histidine kinase/HSP90-like ATPase" evidence="2">
    <location>
        <begin position="13"/>
        <end position="121"/>
    </location>
</feature>
<dbReference type="RefSeq" id="WP_185059171.1">
    <property type="nucleotide sequence ID" value="NZ_BAABJP010000015.1"/>
</dbReference>
<dbReference type="Proteomes" id="UP001428817">
    <property type="component" value="Unassembled WGS sequence"/>
</dbReference>
<reference evidence="4" key="1">
    <citation type="journal article" date="2019" name="Int. J. Syst. Evol. Microbiol.">
        <title>The Global Catalogue of Microorganisms (GCM) 10K type strain sequencing project: providing services to taxonomists for standard genome sequencing and annotation.</title>
        <authorList>
            <consortium name="The Broad Institute Genomics Platform"/>
            <consortium name="The Broad Institute Genome Sequencing Center for Infectious Disease"/>
            <person name="Wu L."/>
            <person name="Ma J."/>
        </authorList>
    </citation>
    <scope>NUCLEOTIDE SEQUENCE [LARGE SCALE GENOMIC DNA]</scope>
    <source>
        <strain evidence="4">JCM 18303</strain>
    </source>
</reference>
<proteinExistence type="predicted"/>
<keyword evidence="1" id="KW-0418">Kinase</keyword>
<dbReference type="Pfam" id="PF13581">
    <property type="entry name" value="HATPase_c_2"/>
    <property type="match status" value="1"/>
</dbReference>
<evidence type="ECO:0000259" key="2">
    <source>
        <dbReference type="Pfam" id="PF13581"/>
    </source>
</evidence>
<protein>
    <submittedName>
        <fullName evidence="3">ATP-binding protein</fullName>
    </submittedName>
</protein>
<dbReference type="SUPFAM" id="SSF55874">
    <property type="entry name" value="ATPase domain of HSP90 chaperone/DNA topoisomerase II/histidine kinase"/>
    <property type="match status" value="1"/>
</dbReference>
<keyword evidence="3" id="KW-0547">Nucleotide-binding</keyword>
<dbReference type="InterPro" id="IPR003594">
    <property type="entry name" value="HATPase_dom"/>
</dbReference>
<accession>A0ABP9Q8G0</accession>
<evidence type="ECO:0000256" key="1">
    <source>
        <dbReference type="ARBA" id="ARBA00022527"/>
    </source>
</evidence>
<evidence type="ECO:0000313" key="4">
    <source>
        <dbReference type="Proteomes" id="UP001428817"/>
    </source>
</evidence>
<name>A0ABP9Q8G0_9PSEU</name>
<dbReference type="InterPro" id="IPR036890">
    <property type="entry name" value="HATPase_C_sf"/>
</dbReference>
<keyword evidence="3" id="KW-0067">ATP-binding</keyword>
<keyword evidence="1" id="KW-0723">Serine/threonine-protein kinase</keyword>
<comment type="caution">
    <text evidence="3">The sequence shown here is derived from an EMBL/GenBank/DDBJ whole genome shotgun (WGS) entry which is preliminary data.</text>
</comment>
<dbReference type="Gene3D" id="3.30.565.10">
    <property type="entry name" value="Histidine kinase-like ATPase, C-terminal domain"/>
    <property type="match status" value="1"/>
</dbReference>
<keyword evidence="4" id="KW-1185">Reference proteome</keyword>
<sequence>MPAAATTLPVDANAPAVARRWLADVAGGWALDRSLCTDGMLLLSELVTNVFEHASETPRVHVQILWHWPTLSVAVTDASPVHPVIREPAPSEFRGYGMQLIAGLARRWGSEPYPGGKRVWVELAAPDAPPWTLEPSAIDETLERILRDNG</sequence>
<evidence type="ECO:0000313" key="3">
    <source>
        <dbReference type="EMBL" id="GAA5158110.1"/>
    </source>
</evidence>
<gene>
    <name evidence="3" type="ORF">GCM10023321_37390</name>
</gene>
<keyword evidence="1" id="KW-0808">Transferase</keyword>
<dbReference type="PANTHER" id="PTHR35526:SF3">
    <property type="entry name" value="ANTI-SIGMA-F FACTOR RSBW"/>
    <property type="match status" value="1"/>
</dbReference>
<dbReference type="EMBL" id="BAABJP010000015">
    <property type="protein sequence ID" value="GAA5158110.1"/>
    <property type="molecule type" value="Genomic_DNA"/>
</dbReference>
<dbReference type="CDD" id="cd16936">
    <property type="entry name" value="HATPase_RsbW-like"/>
    <property type="match status" value="1"/>
</dbReference>
<dbReference type="PANTHER" id="PTHR35526">
    <property type="entry name" value="ANTI-SIGMA-F FACTOR RSBW-RELATED"/>
    <property type="match status" value="1"/>
</dbReference>
<organism evidence="3 4">
    <name type="scientific">Pseudonocardia eucalypti</name>
    <dbReference type="NCBI Taxonomy" id="648755"/>
    <lineage>
        <taxon>Bacteria</taxon>
        <taxon>Bacillati</taxon>
        <taxon>Actinomycetota</taxon>
        <taxon>Actinomycetes</taxon>
        <taxon>Pseudonocardiales</taxon>
        <taxon>Pseudonocardiaceae</taxon>
        <taxon>Pseudonocardia</taxon>
    </lineage>
</organism>
<dbReference type="GO" id="GO:0005524">
    <property type="term" value="F:ATP binding"/>
    <property type="evidence" value="ECO:0007669"/>
    <property type="project" value="UniProtKB-KW"/>
</dbReference>
<dbReference type="InterPro" id="IPR050267">
    <property type="entry name" value="Anti-sigma-factor_SerPK"/>
</dbReference>